<feature type="domain" description="Histidine kinase" evidence="1">
    <location>
        <begin position="290"/>
        <end position="490"/>
    </location>
</feature>
<dbReference type="PROSITE" id="PS50109">
    <property type="entry name" value="HIS_KIN"/>
    <property type="match status" value="1"/>
</dbReference>
<dbReference type="SUPFAM" id="SSF55874">
    <property type="entry name" value="ATPase domain of HSP90 chaperone/DNA topoisomerase II/histidine kinase"/>
    <property type="match status" value="1"/>
</dbReference>
<evidence type="ECO:0000313" key="2">
    <source>
        <dbReference type="EMBL" id="CAB4790922.1"/>
    </source>
</evidence>
<dbReference type="InterPro" id="IPR005467">
    <property type="entry name" value="His_kinase_dom"/>
</dbReference>
<proteinExistence type="predicted"/>
<organism evidence="2">
    <name type="scientific">freshwater metagenome</name>
    <dbReference type="NCBI Taxonomy" id="449393"/>
    <lineage>
        <taxon>unclassified sequences</taxon>
        <taxon>metagenomes</taxon>
        <taxon>ecological metagenomes</taxon>
    </lineage>
</organism>
<name>A0A6J6X238_9ZZZZ</name>
<dbReference type="InterPro" id="IPR036890">
    <property type="entry name" value="HATPase_C_sf"/>
</dbReference>
<dbReference type="InterPro" id="IPR011495">
    <property type="entry name" value="Sig_transdc_His_kin_sub2_dim/P"/>
</dbReference>
<dbReference type="PANTHER" id="PTHR43065:SF23">
    <property type="entry name" value="SENSOR HISTIDINE KINASE PDTAS"/>
    <property type="match status" value="1"/>
</dbReference>
<dbReference type="InterPro" id="IPR038424">
    <property type="entry name" value="H_kinase_PdtaS_GAF_sf"/>
</dbReference>
<dbReference type="EMBL" id="CAFAAB010000153">
    <property type="protein sequence ID" value="CAB4790922.1"/>
    <property type="molecule type" value="Genomic_DNA"/>
</dbReference>
<dbReference type="Pfam" id="PF12282">
    <property type="entry name" value="GAF_PdtaS"/>
    <property type="match status" value="1"/>
</dbReference>
<dbReference type="SMART" id="SM00387">
    <property type="entry name" value="HATPase_c"/>
    <property type="match status" value="1"/>
</dbReference>
<accession>A0A6J6X238</accession>
<protein>
    <submittedName>
        <fullName evidence="2">Unannotated protein</fullName>
    </submittedName>
</protein>
<dbReference type="PANTHER" id="PTHR43065">
    <property type="entry name" value="SENSOR HISTIDINE KINASE"/>
    <property type="match status" value="1"/>
</dbReference>
<gene>
    <name evidence="2" type="ORF">UFOPK2958_01185</name>
</gene>
<dbReference type="Gene3D" id="3.30.565.10">
    <property type="entry name" value="Histidine kinase-like ATPase, C-terminal domain"/>
    <property type="match status" value="1"/>
</dbReference>
<dbReference type="InterPro" id="IPR003594">
    <property type="entry name" value="HATPase_dom"/>
</dbReference>
<dbReference type="AlphaFoldDB" id="A0A6J6X238"/>
<reference evidence="2" key="1">
    <citation type="submission" date="2020-05" db="EMBL/GenBank/DDBJ databases">
        <authorList>
            <person name="Chiriac C."/>
            <person name="Salcher M."/>
            <person name="Ghai R."/>
            <person name="Kavagutti S V."/>
        </authorList>
    </citation>
    <scope>NUCLEOTIDE SEQUENCE</scope>
</reference>
<dbReference type="Gene3D" id="3.30.450.20">
    <property type="entry name" value="PAS domain"/>
    <property type="match status" value="1"/>
</dbReference>
<evidence type="ECO:0000259" key="1">
    <source>
        <dbReference type="PROSITE" id="PS50109"/>
    </source>
</evidence>
<sequence length="494" mass="53723">MATLAEIASLRTNLSESSVGHLHRLVASWSLLADLSFSDMLLFVPARESSSAGHTDFVVLGQVRPNNRATMLNDDLVGTTQRSTRWPLVTEALDSGTLSIGTVEIDGIDEPLPNWAIPIQHDGAFIAVLVRIQGPLRGPASAYETVYLETFGRLCEMVTEGTFPYRESDVAGPGFPRVGDGIILIDRRGLIEFATPNATNALHRLGLYASTEGRSLKELGLHVRELERAREFGIPRREDVARGSEVAIDFLCLPILNTAEVTGVVVLMRDVSELKRLDRQITSKDAAIREVHHRVKNNLQTISSLLRLQSRRSEEPAVSMALLEAERRIRSIAVVHEALAKEPGDVVEFSEIVNSLLVMVEESVLASHPVDFLVDGELGSLPTDIATPLAIVIAEVLMNAVEHAFTEFTNDDVGMVSLTLRHEGGHAVAEVRDNGKGLSAKFSLEVPTSLGLSIVRDLVRNQLRGTIEMISESPEAGGGTLVRIRVPLGSGALR</sequence>
<dbReference type="Gene3D" id="3.30.450.280">
    <property type="entry name" value="GAF domain"/>
    <property type="match status" value="1"/>
</dbReference>
<dbReference type="InterPro" id="IPR022066">
    <property type="entry name" value="PdtaS_GAF"/>
</dbReference>
<dbReference type="Pfam" id="PF02518">
    <property type="entry name" value="HATPase_c"/>
    <property type="match status" value="1"/>
</dbReference>
<dbReference type="Pfam" id="PF07568">
    <property type="entry name" value="HisKA_2"/>
    <property type="match status" value="1"/>
</dbReference>